<name>A0ABP1Q8X7_9HEXA</name>
<evidence type="ECO:0000313" key="2">
    <source>
        <dbReference type="Proteomes" id="UP001642540"/>
    </source>
</evidence>
<protein>
    <submittedName>
        <fullName evidence="1">Uncharacterized protein</fullName>
    </submittedName>
</protein>
<reference evidence="1 2" key="1">
    <citation type="submission" date="2024-08" db="EMBL/GenBank/DDBJ databases">
        <authorList>
            <person name="Cucini C."/>
            <person name="Frati F."/>
        </authorList>
    </citation>
    <scope>NUCLEOTIDE SEQUENCE [LARGE SCALE GENOMIC DNA]</scope>
</reference>
<proteinExistence type="predicted"/>
<evidence type="ECO:0000313" key="1">
    <source>
        <dbReference type="EMBL" id="CAL8091853.1"/>
    </source>
</evidence>
<dbReference type="EMBL" id="CAXLJM020000024">
    <property type="protein sequence ID" value="CAL8091853.1"/>
    <property type="molecule type" value="Genomic_DNA"/>
</dbReference>
<comment type="caution">
    <text evidence="1">The sequence shown here is derived from an EMBL/GenBank/DDBJ whole genome shotgun (WGS) entry which is preliminary data.</text>
</comment>
<keyword evidence="2" id="KW-1185">Reference proteome</keyword>
<gene>
    <name evidence="1" type="ORF">ODALV1_LOCUS8048</name>
</gene>
<sequence length="143" mass="16051">MVLQVLLPTPVALNLKRLTNDVSQRYNVLYQGTYEHLALQTGSSGHKQANTDADADDVSSICMKVSVKGRWTIFQDFFPIHHCQSPICFSVSAHFPLLVTDRWCVEVTIKLCFCVLFEFEVQEEGLSLVAKFGQLEIDLLVSG</sequence>
<accession>A0ABP1Q8X7</accession>
<organism evidence="1 2">
    <name type="scientific">Orchesella dallaii</name>
    <dbReference type="NCBI Taxonomy" id="48710"/>
    <lineage>
        <taxon>Eukaryota</taxon>
        <taxon>Metazoa</taxon>
        <taxon>Ecdysozoa</taxon>
        <taxon>Arthropoda</taxon>
        <taxon>Hexapoda</taxon>
        <taxon>Collembola</taxon>
        <taxon>Entomobryomorpha</taxon>
        <taxon>Entomobryoidea</taxon>
        <taxon>Orchesellidae</taxon>
        <taxon>Orchesellinae</taxon>
        <taxon>Orchesella</taxon>
    </lineage>
</organism>
<dbReference type="Proteomes" id="UP001642540">
    <property type="component" value="Unassembled WGS sequence"/>
</dbReference>